<organism evidence="1 2">
    <name type="scientific">Rhizobium mesoamericanum STM3625</name>
    <dbReference type="NCBI Taxonomy" id="1211777"/>
    <lineage>
        <taxon>Bacteria</taxon>
        <taxon>Pseudomonadati</taxon>
        <taxon>Pseudomonadota</taxon>
        <taxon>Alphaproteobacteria</taxon>
        <taxon>Hyphomicrobiales</taxon>
        <taxon>Rhizobiaceae</taxon>
        <taxon>Rhizobium/Agrobacterium group</taxon>
        <taxon>Rhizobium</taxon>
    </lineage>
</organism>
<gene>
    <name evidence="1" type="ORF">BN77_p10084</name>
</gene>
<accession>K0Q511</accession>
<comment type="caution">
    <text evidence="1">The sequence shown here is derived from an EMBL/GenBank/DDBJ whole genome shotgun (WGS) entry which is preliminary data.</text>
</comment>
<dbReference type="EMBL" id="CANI01000035">
    <property type="protein sequence ID" value="CCM78129.1"/>
    <property type="molecule type" value="Genomic_DNA"/>
</dbReference>
<protein>
    <submittedName>
        <fullName evidence="1">Uncharacterized protein</fullName>
    </submittedName>
</protein>
<evidence type="ECO:0000313" key="1">
    <source>
        <dbReference type="EMBL" id="CCM78129.1"/>
    </source>
</evidence>
<dbReference type="STRING" id="1211777.BN77_p10084"/>
<dbReference type="HOGENOM" id="CLU_2791127_0_0_5"/>
<sequence length="68" mass="7352">MILSGSDGDGTLRAKAIREAGGFAAEQHQKVLINELNLRVKNLLVVWPALPNAIWKQPQVSSSLARSS</sequence>
<name>K0Q511_9HYPH</name>
<dbReference type="AlphaFoldDB" id="K0Q511"/>
<reference evidence="1 2" key="1">
    <citation type="journal article" date="2013" name="Genome Announc.">
        <title>Draft Genome Sequence of Rhizobium mesoamericanum STM3625, a Nitrogen-Fixing Symbiont of Mimosa pudica Isolated in French Guiana (South America).</title>
        <authorList>
            <person name="Moulin L."/>
            <person name="Mornico D."/>
            <person name="Melkonian R."/>
            <person name="Klonowska A."/>
        </authorList>
    </citation>
    <scope>NUCLEOTIDE SEQUENCE [LARGE SCALE GENOMIC DNA]</scope>
    <source>
        <strain evidence="1 2">STM3625</strain>
    </source>
</reference>
<proteinExistence type="predicted"/>
<dbReference type="Proteomes" id="UP000009319">
    <property type="component" value="Unassembled WGS sequence"/>
</dbReference>
<evidence type="ECO:0000313" key="2">
    <source>
        <dbReference type="Proteomes" id="UP000009319"/>
    </source>
</evidence>
<keyword evidence="2" id="KW-1185">Reference proteome</keyword>